<name>A0AA38G3J6_TAXCH</name>
<accession>A0AA38G3J6</accession>
<organism evidence="1 2">
    <name type="scientific">Taxus chinensis</name>
    <name type="common">Chinese yew</name>
    <name type="synonym">Taxus wallichiana var. chinensis</name>
    <dbReference type="NCBI Taxonomy" id="29808"/>
    <lineage>
        <taxon>Eukaryota</taxon>
        <taxon>Viridiplantae</taxon>
        <taxon>Streptophyta</taxon>
        <taxon>Embryophyta</taxon>
        <taxon>Tracheophyta</taxon>
        <taxon>Spermatophyta</taxon>
        <taxon>Pinopsida</taxon>
        <taxon>Pinidae</taxon>
        <taxon>Conifers II</taxon>
        <taxon>Cupressales</taxon>
        <taxon>Taxaceae</taxon>
        <taxon>Taxus</taxon>
    </lineage>
</organism>
<keyword evidence="2" id="KW-1185">Reference proteome</keyword>
<gene>
    <name evidence="1" type="ORF">KI387_024403</name>
</gene>
<evidence type="ECO:0000313" key="2">
    <source>
        <dbReference type="Proteomes" id="UP000824469"/>
    </source>
</evidence>
<feature type="non-terminal residue" evidence="1">
    <location>
        <position position="80"/>
    </location>
</feature>
<dbReference type="EMBL" id="JAHRHJ020000005">
    <property type="protein sequence ID" value="KAH9315776.1"/>
    <property type="molecule type" value="Genomic_DNA"/>
</dbReference>
<sequence>LDPISALSSNYSGVGDSDFTHMDLEDLKDRMLGGPREPMEDKVFTSGLYAVGGLPLSFQSIELVLECSHQYEPNTQTIRA</sequence>
<comment type="caution">
    <text evidence="1">The sequence shown here is derived from an EMBL/GenBank/DDBJ whole genome shotgun (WGS) entry which is preliminary data.</text>
</comment>
<reference evidence="1 2" key="1">
    <citation type="journal article" date="2021" name="Nat. Plants">
        <title>The Taxus genome provides insights into paclitaxel biosynthesis.</title>
        <authorList>
            <person name="Xiong X."/>
            <person name="Gou J."/>
            <person name="Liao Q."/>
            <person name="Li Y."/>
            <person name="Zhou Q."/>
            <person name="Bi G."/>
            <person name="Li C."/>
            <person name="Du R."/>
            <person name="Wang X."/>
            <person name="Sun T."/>
            <person name="Guo L."/>
            <person name="Liang H."/>
            <person name="Lu P."/>
            <person name="Wu Y."/>
            <person name="Zhang Z."/>
            <person name="Ro D.K."/>
            <person name="Shang Y."/>
            <person name="Huang S."/>
            <person name="Yan J."/>
        </authorList>
    </citation>
    <scope>NUCLEOTIDE SEQUENCE [LARGE SCALE GENOMIC DNA]</scope>
    <source>
        <strain evidence="1">Ta-2019</strain>
    </source>
</reference>
<feature type="non-terminal residue" evidence="1">
    <location>
        <position position="1"/>
    </location>
</feature>
<protein>
    <submittedName>
        <fullName evidence="1">Uncharacterized protein</fullName>
    </submittedName>
</protein>
<proteinExistence type="predicted"/>
<evidence type="ECO:0000313" key="1">
    <source>
        <dbReference type="EMBL" id="KAH9315776.1"/>
    </source>
</evidence>
<dbReference type="AlphaFoldDB" id="A0AA38G3J6"/>
<dbReference type="Proteomes" id="UP000824469">
    <property type="component" value="Unassembled WGS sequence"/>
</dbReference>